<feature type="chain" id="PRO_5004483561" description="DUF4906 domain-containing protein" evidence="1">
    <location>
        <begin position="23"/>
        <end position="1143"/>
    </location>
</feature>
<protein>
    <recommendedName>
        <fullName evidence="4">DUF4906 domain-containing protein</fullName>
    </recommendedName>
</protein>
<name>R9IDN5_9BACT</name>
<dbReference type="PATRIC" id="fig|1235788.3.peg.25"/>
<keyword evidence="3" id="KW-1185">Reference proteome</keyword>
<dbReference type="HOGENOM" id="CLU_277387_0_0_10"/>
<feature type="signal peptide" evidence="1">
    <location>
        <begin position="1"/>
        <end position="22"/>
    </location>
</feature>
<dbReference type="RefSeq" id="WP_016274526.1">
    <property type="nucleotide sequence ID" value="NZ_JABVZU010000002.1"/>
</dbReference>
<proteinExistence type="predicted"/>
<dbReference type="STRING" id="1235788.C802_00025"/>
<organism evidence="2 3">
    <name type="scientific">Phocaeicola sartorii</name>
    <dbReference type="NCBI Taxonomy" id="671267"/>
    <lineage>
        <taxon>Bacteria</taxon>
        <taxon>Pseudomonadati</taxon>
        <taxon>Bacteroidota</taxon>
        <taxon>Bacteroidia</taxon>
        <taxon>Bacteroidales</taxon>
        <taxon>Bacteroidaceae</taxon>
        <taxon>Phocaeicola</taxon>
    </lineage>
</organism>
<gene>
    <name evidence="2" type="ORF">C802_00025</name>
</gene>
<evidence type="ECO:0008006" key="4">
    <source>
        <dbReference type="Google" id="ProtNLM"/>
    </source>
</evidence>
<evidence type="ECO:0000256" key="1">
    <source>
        <dbReference type="SAM" id="SignalP"/>
    </source>
</evidence>
<keyword evidence="1" id="KW-0732">Signal</keyword>
<evidence type="ECO:0000313" key="2">
    <source>
        <dbReference type="EMBL" id="EOS16686.1"/>
    </source>
</evidence>
<sequence length="1143" mass="126288">MKRWLSYIVMAVLCGFYCSSCSDETFEGQGPDTGAPVVRLTIALPGTSRAIGGYEENAYPDNLDPETEGQRSIDANDIYVLQFVDDKLYHVITDLAISQPDGLQVRTLTGHILFAPGRTELVVLANLNQQEGIASITAEDLLTSYNGQAQSEIYKDLIYSYPTANWNLENNKLPMWGTTGVISISSTTDASCNLYRGVAKMGVQVDEDCTNFQLKEIYVYRVNDKGYCAAPTQKPSSDMQIQFSETDIPETASPRTDPLKYVVPESEDTDYIVTGKRFLNQIYLSEVKNAGTDPDKQLKVVVGGIYEGEGIEGAGKMNYYRIDMKDDKGGGVADFDIIRNHSYVFNITKVANPGTPTPDEALENDVVALTVTVDRWADDYMRGVPDQYTLTTDKSVIICKKFNDVSTKTLDIWTDYSDGWYIEPIAGQDLSWLTIDKESGSANSTTTVSVTPNFENRGITRTTRFYVVAGSIKKEITVIMPQPPTANCYIVDEGEHELIVSIKGNGNDGIAPEGIDIVPGEGDAALTPVKIGVIWETEAGLIQLRDAGTGSYVSNTQGRMTYADYDPNTNSIKYTVNLNGASIGGVTGGNALIGAFNDRNQVVWSWHIWVAPDMIDPNTQEVYEHMVENWTLNDYDVLDRNLGALSNKPVDNSSVASMGLLYQWGRKDPFIGAGYSNDNFKDTGVLPVVHYYEGWGVQNGGSIRMDDNAIPTTIQHPTRLVYGGGNSSPTGLSSIPGYGGYLWGTNNGLSTTVKDLGSKTIYDPCPVGYRVPPVDAFVFSKKVEVKKYKRGERIGEITLKKEDSKDYGKPIYYREWDSEDREWNKYKFEEDGKLKGGKDSAKIYEVYEAVLSIDWKTLTSEKDNWRFNVMYVPHFVNNMNDTKIQWGDSNADEISIYDGSYVSNAGYYGFYLNYESLNEPKLTAEKKQGFYGHENKRANYYYNPVAGQPITWLPLTGAYDPTKGFTFKGQNNSTISIEQGSSITVNSFLWTNSSILSEDNKWIPGAMFLHGAEIGGGGNGRHIHGLTQSNIRAESHYAGAVRCVRDRAKTKWDINSLTPTASISRAKGSTTTISIVSVNATWELVNPGAPWLQVTPDSGNADKGRGTTITLKMLKEMPSGTSTTLAFRIANETEDREVTVTVN</sequence>
<dbReference type="Proteomes" id="UP000014200">
    <property type="component" value="Unassembled WGS sequence"/>
</dbReference>
<comment type="caution">
    <text evidence="2">The sequence shown here is derived from an EMBL/GenBank/DDBJ whole genome shotgun (WGS) entry which is preliminary data.</text>
</comment>
<dbReference type="AlphaFoldDB" id="R9IDN5"/>
<reference evidence="2 3" key="1">
    <citation type="submission" date="2013-04" db="EMBL/GenBank/DDBJ databases">
        <title>The Genome Sequence of Bacteroides massiliensis dnLKV3.</title>
        <authorList>
            <consortium name="The Broad Institute Genomics Platform"/>
            <consortium name="The Broad Institute Genome Sequencing Center for Infectious Disease"/>
            <person name="Earl A."/>
            <person name="Xavier R."/>
            <person name="Kuhn K."/>
            <person name="Stappenbeck T."/>
            <person name="Walker B."/>
            <person name="Young S."/>
            <person name="Zeng Q."/>
            <person name="Gargeya S."/>
            <person name="Fitzgerald M."/>
            <person name="Haas B."/>
            <person name="Abouelleil A."/>
            <person name="Allen A.W."/>
            <person name="Alvarado L."/>
            <person name="Arachchi H.M."/>
            <person name="Berlin A.M."/>
            <person name="Chapman S.B."/>
            <person name="Gainer-Dewar J."/>
            <person name="Goldberg J."/>
            <person name="Griggs A."/>
            <person name="Gujja S."/>
            <person name="Hansen M."/>
            <person name="Howarth C."/>
            <person name="Imamovic A."/>
            <person name="Ireland A."/>
            <person name="Larimer J."/>
            <person name="McCowan C."/>
            <person name="Murphy C."/>
            <person name="Pearson M."/>
            <person name="Poon T.W."/>
            <person name="Priest M."/>
            <person name="Roberts A."/>
            <person name="Saif S."/>
            <person name="Shea T."/>
            <person name="Sisk P."/>
            <person name="Sykes S."/>
            <person name="Wortman J."/>
            <person name="Nusbaum C."/>
            <person name="Birren B."/>
        </authorList>
    </citation>
    <scope>NUCLEOTIDE SEQUENCE [LARGE SCALE GENOMIC DNA]</scope>
    <source>
        <strain evidence="3">dnLKV3</strain>
    </source>
</reference>
<evidence type="ECO:0000313" key="3">
    <source>
        <dbReference type="Proteomes" id="UP000014200"/>
    </source>
</evidence>
<accession>R9IDN5</accession>
<dbReference type="OrthoDB" id="1050534at2"/>
<dbReference type="Gene3D" id="2.60.40.3690">
    <property type="match status" value="1"/>
</dbReference>
<dbReference type="GeneID" id="82152022"/>
<dbReference type="EMBL" id="ASSP01000002">
    <property type="protein sequence ID" value="EOS16686.1"/>
    <property type="molecule type" value="Genomic_DNA"/>
</dbReference>